<keyword evidence="2" id="KW-1185">Reference proteome</keyword>
<name>A0A919KNP1_9ACTN</name>
<gene>
    <name evidence="1" type="ORF">GCM10018781_22300</name>
</gene>
<proteinExistence type="predicted"/>
<organism evidence="1 2">
    <name type="scientific">Kitasatospora indigofera</name>
    <dbReference type="NCBI Taxonomy" id="67307"/>
    <lineage>
        <taxon>Bacteria</taxon>
        <taxon>Bacillati</taxon>
        <taxon>Actinomycetota</taxon>
        <taxon>Actinomycetes</taxon>
        <taxon>Kitasatosporales</taxon>
        <taxon>Streptomycetaceae</taxon>
        <taxon>Kitasatospora</taxon>
    </lineage>
</organism>
<reference evidence="1" key="1">
    <citation type="journal article" date="2014" name="Int. J. Syst. Evol. Microbiol.">
        <title>Complete genome sequence of Corynebacterium casei LMG S-19264T (=DSM 44701T), isolated from a smear-ripened cheese.</title>
        <authorList>
            <consortium name="US DOE Joint Genome Institute (JGI-PGF)"/>
            <person name="Walter F."/>
            <person name="Albersmeier A."/>
            <person name="Kalinowski J."/>
            <person name="Ruckert C."/>
        </authorList>
    </citation>
    <scope>NUCLEOTIDE SEQUENCE</scope>
    <source>
        <strain evidence="1">JCM 4646</strain>
    </source>
</reference>
<accession>A0A919KNP1</accession>
<dbReference type="RefSeq" id="WP_190210669.1">
    <property type="nucleotide sequence ID" value="NZ_BNBO01000009.1"/>
</dbReference>
<comment type="caution">
    <text evidence="1">The sequence shown here is derived from an EMBL/GenBank/DDBJ whole genome shotgun (WGS) entry which is preliminary data.</text>
</comment>
<reference evidence="1" key="2">
    <citation type="submission" date="2020-09" db="EMBL/GenBank/DDBJ databases">
        <authorList>
            <person name="Sun Q."/>
            <person name="Ohkuma M."/>
        </authorList>
    </citation>
    <scope>NUCLEOTIDE SEQUENCE</scope>
    <source>
        <strain evidence="1">JCM 4646</strain>
    </source>
</reference>
<dbReference type="AlphaFoldDB" id="A0A919KNP1"/>
<evidence type="ECO:0000313" key="1">
    <source>
        <dbReference type="EMBL" id="GHH67289.1"/>
    </source>
</evidence>
<evidence type="ECO:0000313" key="2">
    <source>
        <dbReference type="Proteomes" id="UP000617734"/>
    </source>
</evidence>
<sequence>MGDRANVVVVRGNGTHELYRTGWAVGIDLDLVDGPAALLAMLPELRQDGWWLDDRTAQGGLLLDLGRKVLLFFAWEGPSAELRHRAAMFELIRAAWPGWETRWLYDGAAELRAYVGLDPADARCPDSDLYPAPFLAPGEEELAGPDPGGVVVTVGTDRCHVASDAFDHPVREGLPLLGRLAGAPGHGVCRLHAGSGIHLDPEHRRLGWWSLSSVPQAHQVAESWPGWTVEFWQDDWERHTRACSRFAPEPFDAGTEARAAVLAEAAERRAARAAHRALVARLKDAPARPRAGRPATG</sequence>
<protein>
    <submittedName>
        <fullName evidence="1">Uncharacterized protein</fullName>
    </submittedName>
</protein>
<dbReference type="EMBL" id="BNBO01000009">
    <property type="protein sequence ID" value="GHH67289.1"/>
    <property type="molecule type" value="Genomic_DNA"/>
</dbReference>
<dbReference type="GeneID" id="95352698"/>
<dbReference type="Proteomes" id="UP000617734">
    <property type="component" value="Unassembled WGS sequence"/>
</dbReference>